<reference evidence="4 5" key="1">
    <citation type="submission" date="2019-08" db="EMBL/GenBank/DDBJ databases">
        <title>Hyperibacter terrae gen. nov., sp. nov. and Hyperibacter viscosus sp. nov., two new members in the family Rhodospirillaceae isolated from the rhizosphere of Hypericum perforatum.</title>
        <authorList>
            <person name="Noviana Z."/>
        </authorList>
    </citation>
    <scope>NUCLEOTIDE SEQUENCE [LARGE SCALE GENOMIC DNA]</scope>
    <source>
        <strain evidence="4 5">R5913</strain>
    </source>
</reference>
<sequence>MYTVVGPHGFIGSHLTRYLTRTRKVAPFTPEKGSPALFSRPLGHVFYCAGLTNDFLKRPLDTVEAHVTLFARLLKEAAFESMTYLSSTRLYDSGGPVGNEEDTLELNPNEPRHLYDLSKALGENLCQTAGRKNVRAVRLSCVYAEDLEADIFLHRAILAARQGGPLEMDVSPDAARDYVHIEDVLPLLLAIAERGRRPLYNVASGANVANADLFKLLFRLTGWQLVATRLSSGEEAPTIDVSAIVEDFDLRPKFLHDRLPAMMRQKPTLGAA</sequence>
<dbReference type="AlphaFoldDB" id="A0A5J6MLN1"/>
<dbReference type="SUPFAM" id="SSF51735">
    <property type="entry name" value="NAD(P)-binding Rossmann-fold domains"/>
    <property type="match status" value="1"/>
</dbReference>
<dbReference type="InterPro" id="IPR036291">
    <property type="entry name" value="NAD(P)-bd_dom_sf"/>
</dbReference>
<evidence type="ECO:0000256" key="2">
    <source>
        <dbReference type="ARBA" id="ARBA00007637"/>
    </source>
</evidence>
<gene>
    <name evidence="4" type="ORF">FRZ44_35680</name>
</gene>
<protein>
    <submittedName>
        <fullName evidence="4">NAD-dependent epimerase/dehydratase</fullName>
    </submittedName>
</protein>
<evidence type="ECO:0000256" key="1">
    <source>
        <dbReference type="ARBA" id="ARBA00005125"/>
    </source>
</evidence>
<comment type="pathway">
    <text evidence="1">Bacterial outer membrane biogenesis; LPS O-antigen biosynthesis.</text>
</comment>
<comment type="similarity">
    <text evidence="2">Belongs to the NAD(P)-dependent epimerase/dehydratase family.</text>
</comment>
<dbReference type="InterPro" id="IPR001509">
    <property type="entry name" value="Epimerase_deHydtase"/>
</dbReference>
<dbReference type="Gene3D" id="3.40.50.720">
    <property type="entry name" value="NAD(P)-binding Rossmann-like Domain"/>
    <property type="match status" value="1"/>
</dbReference>
<dbReference type="Pfam" id="PF01370">
    <property type="entry name" value="Epimerase"/>
    <property type="match status" value="1"/>
</dbReference>
<dbReference type="Proteomes" id="UP000326202">
    <property type="component" value="Chromosome"/>
</dbReference>
<dbReference type="RefSeq" id="WP_191908158.1">
    <property type="nucleotide sequence ID" value="NZ_CP042906.1"/>
</dbReference>
<keyword evidence="5" id="KW-1185">Reference proteome</keyword>
<accession>A0A5J6MLN1</accession>
<feature type="domain" description="NAD-dependent epimerase/dehydratase" evidence="3">
    <location>
        <begin position="3"/>
        <end position="202"/>
    </location>
</feature>
<dbReference type="EMBL" id="CP042906">
    <property type="protein sequence ID" value="QEX18263.1"/>
    <property type="molecule type" value="Genomic_DNA"/>
</dbReference>
<evidence type="ECO:0000313" key="4">
    <source>
        <dbReference type="EMBL" id="QEX18263.1"/>
    </source>
</evidence>
<evidence type="ECO:0000259" key="3">
    <source>
        <dbReference type="Pfam" id="PF01370"/>
    </source>
</evidence>
<dbReference type="PANTHER" id="PTHR43000">
    <property type="entry name" value="DTDP-D-GLUCOSE 4,6-DEHYDRATASE-RELATED"/>
    <property type="match status" value="1"/>
</dbReference>
<proteinExistence type="inferred from homology"/>
<organism evidence="4 5">
    <name type="scientific">Hypericibacter terrae</name>
    <dbReference type="NCBI Taxonomy" id="2602015"/>
    <lineage>
        <taxon>Bacteria</taxon>
        <taxon>Pseudomonadati</taxon>
        <taxon>Pseudomonadota</taxon>
        <taxon>Alphaproteobacteria</taxon>
        <taxon>Rhodospirillales</taxon>
        <taxon>Dongiaceae</taxon>
        <taxon>Hypericibacter</taxon>
    </lineage>
</organism>
<dbReference type="KEGG" id="htq:FRZ44_35680"/>
<name>A0A5J6MLN1_9PROT</name>
<dbReference type="CDD" id="cd08946">
    <property type="entry name" value="SDR_e"/>
    <property type="match status" value="1"/>
</dbReference>
<evidence type="ECO:0000313" key="5">
    <source>
        <dbReference type="Proteomes" id="UP000326202"/>
    </source>
</evidence>